<keyword evidence="16" id="KW-1133">Transmembrane helix</keyword>
<comment type="catalytic activity">
    <reaction evidence="27">
        <text>L-homoarginine(in) + L-arginine(out) = L-homoarginine(out) + L-arginine(in)</text>
        <dbReference type="Rhea" id="RHEA:72799"/>
        <dbReference type="ChEBI" id="CHEBI:32682"/>
        <dbReference type="ChEBI" id="CHEBI:143006"/>
    </reaction>
</comment>
<dbReference type="PROSITE" id="PS00178">
    <property type="entry name" value="AA_TRNA_LIGASE_I"/>
    <property type="match status" value="1"/>
</dbReference>
<comment type="catalytic activity">
    <reaction evidence="26">
        <text>L-histidine(out) + L-arginine(in) = L-histidine(in) + L-arginine(out)</text>
        <dbReference type="Rhea" id="RHEA:71063"/>
        <dbReference type="ChEBI" id="CHEBI:32682"/>
        <dbReference type="ChEBI" id="CHEBI:57595"/>
    </reaction>
</comment>
<dbReference type="GO" id="GO:0005743">
    <property type="term" value="C:mitochondrial inner membrane"/>
    <property type="evidence" value="ECO:0007669"/>
    <property type="project" value="UniProtKB-SubCell"/>
</dbReference>
<evidence type="ECO:0000256" key="9">
    <source>
        <dbReference type="ARBA" id="ARBA00022692"/>
    </source>
</evidence>
<dbReference type="InterPro" id="IPR014729">
    <property type="entry name" value="Rossmann-like_a/b/a_fold"/>
</dbReference>
<comment type="catalytic activity">
    <reaction evidence="23">
        <text>L-ornithine(in) = L-ornithine(out)</text>
        <dbReference type="Rhea" id="RHEA:71199"/>
        <dbReference type="ChEBI" id="CHEBI:46911"/>
    </reaction>
</comment>
<dbReference type="SUPFAM" id="SSF52374">
    <property type="entry name" value="Nucleotidylyl transferase"/>
    <property type="match status" value="1"/>
</dbReference>
<dbReference type="GO" id="GO:0004830">
    <property type="term" value="F:tryptophan-tRNA ligase activity"/>
    <property type="evidence" value="ECO:0007669"/>
    <property type="project" value="UniProtKB-EC"/>
</dbReference>
<evidence type="ECO:0000256" key="4">
    <source>
        <dbReference type="ARBA" id="ARBA00013161"/>
    </source>
</evidence>
<sequence length="743" mass="83479">MADSPDFERTMSPLELYEKLTAQGDQVRALKTAKSDKAEIDAAIQLLLKMKLEYKQVTGQDYKAGSPPSENSAPFNGATADGSNDEDTVDPWNVSTTNAKGVDYDKLIVRFGSSKIDQQLVDRIEKVSGQKPHRFLRRGIFFSHRDMHQVLDAYEKQKSFYLYTGRGPSSEAMHVGHLIPFIFTKWLQDVFDIPLVIQLTDDEKYLWKDLTIEECHRFAVENAKDIIACGFDVNKTFIFSDLDYMGASPEFYRNVVKIEKHVTFNQVKGIFGFTDSDCIGKISFPAIQAAPSFSNSFPQIFGSRKDIQCLIPCAIDQDPYFRMTRDVAPRIGYPKPALLHSTFFPALQGAQTKMSASDANSSIFLTDTPKQIKTKVNKHAFSGGKDTVEEHRKHGGNPDVDVSFMYLTFFLEDDEQLEKIRQDYASGALLTGELKKMLIDTLQPMIAQHQERRKQVRLQVQNVDRPLYRGTFHCFQSIVRQESMLGLYKGIGSPMMGLTFINAIVFGVQGNAMRRLGCDTPLNQFLAGASAGAIQCVICCPMELAKTRMQLQGTGEKKSKRKLYKNSLDCLVRIYRKEGFRGINRGMVTTLMRETPGFGVYFLAYDLLTRSLGCEPEDPYMIPKLLFAGGMSGIASWISTYPVDVIKSRLQADGVGGVNRYSGIMDCVRQSLRKEGWRVFSRGLVSTLLRAFPVNAATFATVTLFLLYMREGQECSIPNSELQPAQLQPLQPPSENMQAIAQQ</sequence>
<evidence type="ECO:0000256" key="19">
    <source>
        <dbReference type="ARBA" id="ARBA00023146"/>
    </source>
</evidence>
<evidence type="ECO:0000256" key="7">
    <source>
        <dbReference type="ARBA" id="ARBA00022553"/>
    </source>
</evidence>
<name>A0A5C6NY98_9TELE</name>
<evidence type="ECO:0000256" key="21">
    <source>
        <dbReference type="ARBA" id="ARBA00034422"/>
    </source>
</evidence>
<dbReference type="PANTHER" id="PTHR10055">
    <property type="entry name" value="TRYPTOPHANYL-TRNA SYNTHETASE"/>
    <property type="match status" value="1"/>
</dbReference>
<keyword evidence="8 38" id="KW-0436">Ligase</keyword>
<dbReference type="InterPro" id="IPR009068">
    <property type="entry name" value="uS15_NS1_RNA-bd_sf"/>
</dbReference>
<keyword evidence="10" id="KW-0677">Repeat</keyword>
<keyword evidence="9 35" id="KW-0812">Transmembrane</keyword>
<keyword evidence="19" id="KW-0030">Aminoacyl-tRNA synthetase</keyword>
<comment type="catalytic activity">
    <reaction evidence="28">
        <text>L-ornithine(in) + L-arginine(out) = L-ornithine(out) + L-arginine(in)</text>
        <dbReference type="Rhea" id="RHEA:34991"/>
        <dbReference type="ChEBI" id="CHEBI:32682"/>
        <dbReference type="ChEBI" id="CHEBI:46911"/>
    </reaction>
</comment>
<feature type="region of interest" description="Disordered" evidence="36">
    <location>
        <begin position="721"/>
        <end position="743"/>
    </location>
</feature>
<evidence type="ECO:0000259" key="37">
    <source>
        <dbReference type="PROSITE" id="PS51185"/>
    </source>
</evidence>
<evidence type="ECO:0000256" key="6">
    <source>
        <dbReference type="ARBA" id="ARBA00022448"/>
    </source>
</evidence>
<comment type="catalytic activity">
    <reaction evidence="24">
        <text>L-lysine(out) + L-arginine(in) = L-lysine(in) + L-arginine(out)</text>
        <dbReference type="Rhea" id="RHEA:70827"/>
        <dbReference type="ChEBI" id="CHEBI:32551"/>
        <dbReference type="ChEBI" id="CHEBI:32682"/>
    </reaction>
</comment>
<dbReference type="CDD" id="cd00936">
    <property type="entry name" value="WEPRS_RNA"/>
    <property type="match status" value="1"/>
</dbReference>
<dbReference type="InterPro" id="IPR002306">
    <property type="entry name" value="Trp-tRNA-ligase"/>
</dbReference>
<keyword evidence="15" id="KW-0029">Amino-acid transport</keyword>
<comment type="catalytic activity">
    <reaction evidence="29">
        <text>N(omega)-methyl-L-arginine(in) + L-arginine(out) = N(omega)-methyl-L-arginine(out) + L-arginine(in)</text>
        <dbReference type="Rhea" id="RHEA:72803"/>
        <dbReference type="ChEBI" id="CHEBI:32682"/>
        <dbReference type="ChEBI" id="CHEBI:114953"/>
    </reaction>
</comment>
<proteinExistence type="inferred from homology"/>
<evidence type="ECO:0000256" key="32">
    <source>
        <dbReference type="ARBA" id="ARBA00078745"/>
    </source>
</evidence>
<dbReference type="FunFam" id="3.40.50.620:FF:000454">
    <property type="entry name" value="Tryptophan--tRNA ligase, cytoplasmic"/>
    <property type="match status" value="1"/>
</dbReference>
<dbReference type="Pfam" id="PF00153">
    <property type="entry name" value="Mito_carr"/>
    <property type="match status" value="3"/>
</dbReference>
<protein>
    <recommendedName>
        <fullName evidence="30">Mitochondrial basic amino acids transporter</fullName>
        <ecNumber evidence="4">6.1.1.2</ecNumber>
    </recommendedName>
    <alternativeName>
        <fullName evidence="34">Carnitine/acylcarnitine translocase-like</fullName>
    </alternativeName>
    <alternativeName>
        <fullName evidence="33">Mitochondrial carnitine/acylcarnitine carrier protein CACL</fullName>
    </alternativeName>
    <alternativeName>
        <fullName evidence="32">Mitochondrial ornithine transporter 3</fullName>
    </alternativeName>
    <alternativeName>
        <fullName evidence="31">Solute carrier family 25 member 29</fullName>
    </alternativeName>
    <alternativeName>
        <fullName evidence="5">Tryptophan--tRNA ligase, cytoplasmic</fullName>
    </alternativeName>
    <alternativeName>
        <fullName evidence="20">Tryptophanyl-tRNA synthetase</fullName>
    </alternativeName>
</protein>
<evidence type="ECO:0000256" key="23">
    <source>
        <dbReference type="ARBA" id="ARBA00034450"/>
    </source>
</evidence>
<feature type="repeat" description="Solcar" evidence="35">
    <location>
        <begin position="519"/>
        <end position="611"/>
    </location>
</feature>
<evidence type="ECO:0000256" key="25">
    <source>
        <dbReference type="ARBA" id="ARBA00050592"/>
    </source>
</evidence>
<evidence type="ECO:0000256" key="16">
    <source>
        <dbReference type="ARBA" id="ARBA00022989"/>
    </source>
</evidence>
<dbReference type="EC" id="6.1.1.2" evidence="4"/>
<dbReference type="GO" id="GO:0006436">
    <property type="term" value="P:tryptophanyl-tRNA aminoacylation"/>
    <property type="evidence" value="ECO:0007669"/>
    <property type="project" value="InterPro"/>
</dbReference>
<dbReference type="AlphaFoldDB" id="A0A5C6NY98"/>
<dbReference type="InterPro" id="IPR018108">
    <property type="entry name" value="MCP_transmembrane"/>
</dbReference>
<dbReference type="FunFam" id="1.50.40.10:FF:000037">
    <property type="entry name" value="Solute carrier family 25 member 29"/>
    <property type="match status" value="1"/>
</dbReference>
<dbReference type="PANTHER" id="PTHR10055:SF1">
    <property type="entry name" value="TRYPTOPHAN--TRNA LIGASE, CYTOPLASMIC"/>
    <property type="match status" value="1"/>
</dbReference>
<dbReference type="InterPro" id="IPR002305">
    <property type="entry name" value="aa-tRNA-synth_Ic"/>
</dbReference>
<dbReference type="Gene3D" id="3.40.50.620">
    <property type="entry name" value="HUPs"/>
    <property type="match status" value="1"/>
</dbReference>
<evidence type="ECO:0000313" key="39">
    <source>
        <dbReference type="Proteomes" id="UP000324091"/>
    </source>
</evidence>
<evidence type="ECO:0000256" key="22">
    <source>
        <dbReference type="ARBA" id="ARBA00034423"/>
    </source>
</evidence>
<gene>
    <name evidence="38" type="ORF">D4764_16G0005020</name>
</gene>
<dbReference type="GO" id="GO:0005524">
    <property type="term" value="F:ATP binding"/>
    <property type="evidence" value="ECO:0007669"/>
    <property type="project" value="UniProtKB-KW"/>
</dbReference>
<evidence type="ECO:0000256" key="11">
    <source>
        <dbReference type="ARBA" id="ARBA00022741"/>
    </source>
</evidence>
<dbReference type="InterPro" id="IPR000738">
    <property type="entry name" value="WHEP-TRS_dom"/>
</dbReference>
<reference evidence="38 39" key="1">
    <citation type="submission" date="2019-04" db="EMBL/GenBank/DDBJ databases">
        <title>Chromosome genome assembly for Takifugu flavidus.</title>
        <authorList>
            <person name="Xiao S."/>
        </authorList>
    </citation>
    <scope>NUCLEOTIDE SEQUENCE [LARGE SCALE GENOMIC DNA]</scope>
    <source>
        <strain evidence="38">HTHZ2018</strain>
        <tissue evidence="38">Muscle</tissue>
    </source>
</reference>
<evidence type="ECO:0000256" key="18">
    <source>
        <dbReference type="ARBA" id="ARBA00023136"/>
    </source>
</evidence>
<evidence type="ECO:0000313" key="38">
    <source>
        <dbReference type="EMBL" id="TWW72005.1"/>
    </source>
</evidence>
<dbReference type="Pfam" id="PF00579">
    <property type="entry name" value="tRNA-synt_1b"/>
    <property type="match status" value="1"/>
</dbReference>
<evidence type="ECO:0000256" key="31">
    <source>
        <dbReference type="ARBA" id="ARBA00076491"/>
    </source>
</evidence>
<evidence type="ECO:0000256" key="14">
    <source>
        <dbReference type="ARBA" id="ARBA00022917"/>
    </source>
</evidence>
<dbReference type="GO" id="GO:1990575">
    <property type="term" value="P:mitochondrial L-ornithine transmembrane transport"/>
    <property type="evidence" value="ECO:0007669"/>
    <property type="project" value="UniProtKB-ARBA"/>
</dbReference>
<comment type="similarity">
    <text evidence="2">Belongs to the class-I aminoacyl-tRNA synthetase family.</text>
</comment>
<dbReference type="SUPFAM" id="SSF103506">
    <property type="entry name" value="Mitochondrial carrier"/>
    <property type="match status" value="1"/>
</dbReference>
<dbReference type="CDD" id="cd00806">
    <property type="entry name" value="TrpRS_core"/>
    <property type="match status" value="1"/>
</dbReference>
<dbReference type="SUPFAM" id="SSF47060">
    <property type="entry name" value="S15/NS1 RNA-binding domain"/>
    <property type="match status" value="1"/>
</dbReference>
<accession>A0A5C6NY98</accession>
<evidence type="ECO:0000256" key="27">
    <source>
        <dbReference type="ARBA" id="ARBA00051045"/>
    </source>
</evidence>
<dbReference type="FunFam" id="1.10.240.10:FF:000003">
    <property type="entry name" value="Tryptophan--tRNA ligase, cytoplasmic"/>
    <property type="match status" value="1"/>
</dbReference>
<keyword evidence="12" id="KW-0999">Mitochondrion inner membrane</keyword>
<keyword evidence="17" id="KW-0496">Mitochondrion</keyword>
<dbReference type="Gene3D" id="1.10.240.10">
    <property type="entry name" value="Tyrosyl-Transfer RNA Synthetase"/>
    <property type="match status" value="1"/>
</dbReference>
<feature type="domain" description="WHEP-TRS" evidence="37">
    <location>
        <begin position="12"/>
        <end position="68"/>
    </location>
</feature>
<comment type="caution">
    <text evidence="38">The sequence shown here is derived from an EMBL/GenBank/DDBJ whole genome shotgun (WGS) entry which is preliminary data.</text>
</comment>
<keyword evidence="11" id="KW-0547">Nucleotide-binding</keyword>
<evidence type="ECO:0000256" key="36">
    <source>
        <dbReference type="SAM" id="MobiDB-lite"/>
    </source>
</evidence>
<evidence type="ECO:0000256" key="28">
    <source>
        <dbReference type="ARBA" id="ARBA00051921"/>
    </source>
</evidence>
<evidence type="ECO:0000256" key="20">
    <source>
        <dbReference type="ARBA" id="ARBA00030268"/>
    </source>
</evidence>
<dbReference type="Gene3D" id="1.50.40.10">
    <property type="entry name" value="Mitochondrial carrier domain"/>
    <property type="match status" value="2"/>
</dbReference>
<feature type="compositionally biased region" description="Polar residues" evidence="36">
    <location>
        <begin position="734"/>
        <end position="743"/>
    </location>
</feature>
<evidence type="ECO:0000256" key="3">
    <source>
        <dbReference type="ARBA" id="ARBA00006375"/>
    </source>
</evidence>
<evidence type="ECO:0000256" key="5">
    <source>
        <dbReference type="ARBA" id="ARBA00013782"/>
    </source>
</evidence>
<evidence type="ECO:0000256" key="33">
    <source>
        <dbReference type="ARBA" id="ARBA00079387"/>
    </source>
</evidence>
<dbReference type="Gene3D" id="1.10.287.10">
    <property type="entry name" value="S15/NS1, RNA-binding"/>
    <property type="match status" value="1"/>
</dbReference>
<comment type="catalytic activity">
    <reaction evidence="25">
        <text>L-histidine(out) = L-histidine(in)</text>
        <dbReference type="Rhea" id="RHEA:72807"/>
        <dbReference type="ChEBI" id="CHEBI:57595"/>
    </reaction>
</comment>
<dbReference type="SMART" id="SM00991">
    <property type="entry name" value="WHEP-TRS"/>
    <property type="match status" value="1"/>
</dbReference>
<feature type="repeat" description="Solcar" evidence="35">
    <location>
        <begin position="623"/>
        <end position="708"/>
    </location>
</feature>
<feature type="region of interest" description="Disordered" evidence="36">
    <location>
        <begin position="60"/>
        <end position="90"/>
    </location>
</feature>
<comment type="catalytic activity">
    <reaction evidence="22">
        <text>L-arginine(in) = L-arginine(out)</text>
        <dbReference type="Rhea" id="RHEA:32143"/>
        <dbReference type="ChEBI" id="CHEBI:32682"/>
    </reaction>
</comment>
<dbReference type="PROSITE" id="PS00762">
    <property type="entry name" value="WHEP_TRS_1"/>
    <property type="match status" value="1"/>
</dbReference>
<dbReference type="GO" id="GO:0015174">
    <property type="term" value="F:basic amino acid transmembrane transporter activity"/>
    <property type="evidence" value="ECO:0007669"/>
    <property type="project" value="UniProtKB-ARBA"/>
</dbReference>
<evidence type="ECO:0000256" key="26">
    <source>
        <dbReference type="ARBA" id="ARBA00050768"/>
    </source>
</evidence>
<evidence type="ECO:0000256" key="34">
    <source>
        <dbReference type="ARBA" id="ARBA00080567"/>
    </source>
</evidence>
<dbReference type="NCBIfam" id="TIGR00233">
    <property type="entry name" value="trpS"/>
    <property type="match status" value="1"/>
</dbReference>
<dbReference type="InterPro" id="IPR001412">
    <property type="entry name" value="aa-tRNA-synth_I_CS"/>
</dbReference>
<keyword evidence="14" id="KW-0648">Protein biosynthesis</keyword>
<organism evidence="38 39">
    <name type="scientific">Takifugu flavidus</name>
    <name type="common">sansaifugu</name>
    <dbReference type="NCBI Taxonomy" id="433684"/>
    <lineage>
        <taxon>Eukaryota</taxon>
        <taxon>Metazoa</taxon>
        <taxon>Chordata</taxon>
        <taxon>Craniata</taxon>
        <taxon>Vertebrata</taxon>
        <taxon>Euteleostomi</taxon>
        <taxon>Actinopterygii</taxon>
        <taxon>Neopterygii</taxon>
        <taxon>Teleostei</taxon>
        <taxon>Neoteleostei</taxon>
        <taxon>Acanthomorphata</taxon>
        <taxon>Eupercaria</taxon>
        <taxon>Tetraodontiformes</taxon>
        <taxon>Tetradontoidea</taxon>
        <taxon>Tetraodontidae</taxon>
        <taxon>Takifugu</taxon>
    </lineage>
</organism>
<evidence type="ECO:0000256" key="1">
    <source>
        <dbReference type="ARBA" id="ARBA00004448"/>
    </source>
</evidence>
<feature type="repeat" description="Solcar" evidence="35">
    <location>
        <begin position="435"/>
        <end position="515"/>
    </location>
</feature>
<evidence type="ECO:0000256" key="35">
    <source>
        <dbReference type="PROSITE-ProRule" id="PRU00282"/>
    </source>
</evidence>
<comment type="similarity">
    <text evidence="3">Belongs to the mitochondrial carrier (TC 2.A.29) family.</text>
</comment>
<comment type="subcellular location">
    <subcellularLocation>
        <location evidence="1">Mitochondrion inner membrane</location>
        <topology evidence="1">Multi-pass membrane protein</topology>
    </subcellularLocation>
</comment>
<evidence type="ECO:0000256" key="15">
    <source>
        <dbReference type="ARBA" id="ARBA00022970"/>
    </source>
</evidence>
<evidence type="ECO:0000256" key="12">
    <source>
        <dbReference type="ARBA" id="ARBA00022792"/>
    </source>
</evidence>
<dbReference type="InterPro" id="IPR023395">
    <property type="entry name" value="MCP_dom_sf"/>
</dbReference>
<dbReference type="Pfam" id="PF00458">
    <property type="entry name" value="WHEP-TRS"/>
    <property type="match status" value="1"/>
</dbReference>
<dbReference type="PROSITE" id="PS51185">
    <property type="entry name" value="WHEP_TRS_2"/>
    <property type="match status" value="1"/>
</dbReference>
<keyword evidence="18 35" id="KW-0472">Membrane</keyword>
<evidence type="ECO:0000256" key="17">
    <source>
        <dbReference type="ARBA" id="ARBA00023128"/>
    </source>
</evidence>
<evidence type="ECO:0000256" key="30">
    <source>
        <dbReference type="ARBA" id="ARBA00071763"/>
    </source>
</evidence>
<evidence type="ECO:0000256" key="10">
    <source>
        <dbReference type="ARBA" id="ARBA00022737"/>
    </source>
</evidence>
<evidence type="ECO:0000256" key="13">
    <source>
        <dbReference type="ARBA" id="ARBA00022840"/>
    </source>
</evidence>
<evidence type="ECO:0000256" key="24">
    <source>
        <dbReference type="ARBA" id="ARBA00049090"/>
    </source>
</evidence>
<keyword evidence="7" id="KW-0597">Phosphoprotein</keyword>
<dbReference type="PROSITE" id="PS50920">
    <property type="entry name" value="SOLCAR"/>
    <property type="match status" value="3"/>
</dbReference>
<comment type="catalytic activity">
    <reaction evidence="21">
        <text>L-lysine(in) = L-lysine(out)</text>
        <dbReference type="Rhea" id="RHEA:70935"/>
        <dbReference type="ChEBI" id="CHEBI:32551"/>
    </reaction>
</comment>
<keyword evidence="39" id="KW-1185">Reference proteome</keyword>
<evidence type="ECO:0000256" key="2">
    <source>
        <dbReference type="ARBA" id="ARBA00005594"/>
    </source>
</evidence>
<keyword evidence="13" id="KW-0067">ATP-binding</keyword>
<dbReference type="PRINTS" id="PR01039">
    <property type="entry name" value="TRNASYNTHTRP"/>
</dbReference>
<dbReference type="EMBL" id="RHFK02000008">
    <property type="protein sequence ID" value="TWW72005.1"/>
    <property type="molecule type" value="Genomic_DNA"/>
</dbReference>
<evidence type="ECO:0000256" key="29">
    <source>
        <dbReference type="ARBA" id="ARBA00052673"/>
    </source>
</evidence>
<dbReference type="Proteomes" id="UP000324091">
    <property type="component" value="Chromosome 16"/>
</dbReference>
<evidence type="ECO:0000256" key="8">
    <source>
        <dbReference type="ARBA" id="ARBA00022598"/>
    </source>
</evidence>
<keyword evidence="6" id="KW-0813">Transport</keyword>
<dbReference type="GO" id="GO:0015101">
    <property type="term" value="F:organic cation transmembrane transporter activity"/>
    <property type="evidence" value="ECO:0007669"/>
    <property type="project" value="UniProtKB-ARBA"/>
</dbReference>